<dbReference type="Pfam" id="PF00440">
    <property type="entry name" value="TetR_N"/>
    <property type="match status" value="1"/>
</dbReference>
<dbReference type="InterPro" id="IPR001647">
    <property type="entry name" value="HTH_TetR"/>
</dbReference>
<dbReference type="InterPro" id="IPR009057">
    <property type="entry name" value="Homeodomain-like_sf"/>
</dbReference>
<sequence length="145" mass="17306">MKEQITHQAILLFGERGFSKTSIQDIVDALGVTKGTFYYYFTSKEQLLMEIHREYIYNLLERQKRIIDKGGLTQKEKIIGIIRLLITDIADKGPRARVFFREMRHLTNENREDIKQNEKIFALMWKMCCEMVWKKENFHRTCGLI</sequence>
<dbReference type="Pfam" id="PF17932">
    <property type="entry name" value="TetR_C_24"/>
    <property type="match status" value="1"/>
</dbReference>
<evidence type="ECO:0000313" key="6">
    <source>
        <dbReference type="Proteomes" id="UP000199095"/>
    </source>
</evidence>
<dbReference type="PRINTS" id="PR00455">
    <property type="entry name" value="HTHTETR"/>
</dbReference>
<keyword evidence="2 3" id="KW-0238">DNA-binding</keyword>
<dbReference type="STRING" id="237682.SAMN05421676_10133"/>
<evidence type="ECO:0000313" key="5">
    <source>
        <dbReference type="EMBL" id="SES64035.1"/>
    </source>
</evidence>
<evidence type="ECO:0000256" key="3">
    <source>
        <dbReference type="PROSITE-ProRule" id="PRU00335"/>
    </source>
</evidence>
<dbReference type="Proteomes" id="UP000199095">
    <property type="component" value="Unassembled WGS sequence"/>
</dbReference>
<reference evidence="6" key="1">
    <citation type="submission" date="2016-10" db="EMBL/GenBank/DDBJ databases">
        <authorList>
            <person name="Varghese N."/>
            <person name="Submissions S."/>
        </authorList>
    </citation>
    <scope>NUCLEOTIDE SEQUENCE [LARGE SCALE GENOMIC DNA]</scope>
    <source>
        <strain evidence="6">CGMCC 1.3566</strain>
    </source>
</reference>
<dbReference type="Gene3D" id="1.10.10.60">
    <property type="entry name" value="Homeodomain-like"/>
    <property type="match status" value="1"/>
</dbReference>
<evidence type="ECO:0000256" key="1">
    <source>
        <dbReference type="ARBA" id="ARBA00022491"/>
    </source>
</evidence>
<dbReference type="Gene3D" id="1.10.357.10">
    <property type="entry name" value="Tetracycline Repressor, domain 2"/>
    <property type="match status" value="1"/>
</dbReference>
<dbReference type="PANTHER" id="PTHR43479:SF11">
    <property type="entry name" value="ACREF_ENVCD OPERON REPRESSOR-RELATED"/>
    <property type="match status" value="1"/>
</dbReference>
<dbReference type="SUPFAM" id="SSF46689">
    <property type="entry name" value="Homeodomain-like"/>
    <property type="match status" value="1"/>
</dbReference>
<dbReference type="GO" id="GO:0003677">
    <property type="term" value="F:DNA binding"/>
    <property type="evidence" value="ECO:0007669"/>
    <property type="project" value="UniProtKB-UniRule"/>
</dbReference>
<name>A0A1H9Y6J0_9BACI</name>
<accession>A0A1H9Y6J0</accession>
<evidence type="ECO:0000256" key="2">
    <source>
        <dbReference type="ARBA" id="ARBA00023125"/>
    </source>
</evidence>
<keyword evidence="1" id="KW-0678">Repressor</keyword>
<dbReference type="InterPro" id="IPR023772">
    <property type="entry name" value="DNA-bd_HTH_TetR-type_CS"/>
</dbReference>
<feature type="domain" description="HTH tetR-type" evidence="4">
    <location>
        <begin position="1"/>
        <end position="59"/>
    </location>
</feature>
<keyword evidence="6" id="KW-1185">Reference proteome</keyword>
<dbReference type="AlphaFoldDB" id="A0A1H9Y6J0"/>
<feature type="DNA-binding region" description="H-T-H motif" evidence="3">
    <location>
        <begin position="22"/>
        <end position="41"/>
    </location>
</feature>
<proteinExistence type="predicted"/>
<dbReference type="InterPro" id="IPR050624">
    <property type="entry name" value="HTH-type_Tx_Regulator"/>
</dbReference>
<gene>
    <name evidence="5" type="ORF">SAMN05421676_10133</name>
</gene>
<protein>
    <submittedName>
        <fullName evidence="5">Regulatory protein, tetR family</fullName>
    </submittedName>
</protein>
<dbReference type="PROSITE" id="PS01081">
    <property type="entry name" value="HTH_TETR_1"/>
    <property type="match status" value="1"/>
</dbReference>
<dbReference type="PROSITE" id="PS50977">
    <property type="entry name" value="HTH_TETR_2"/>
    <property type="match status" value="1"/>
</dbReference>
<dbReference type="PANTHER" id="PTHR43479">
    <property type="entry name" value="ACREF/ENVCD OPERON REPRESSOR-RELATED"/>
    <property type="match status" value="1"/>
</dbReference>
<evidence type="ECO:0000259" key="4">
    <source>
        <dbReference type="PROSITE" id="PS50977"/>
    </source>
</evidence>
<dbReference type="EMBL" id="FOHJ01000001">
    <property type="protein sequence ID" value="SES64035.1"/>
    <property type="molecule type" value="Genomic_DNA"/>
</dbReference>
<dbReference type="InterPro" id="IPR041490">
    <property type="entry name" value="KstR2_TetR_C"/>
</dbReference>
<organism evidence="5 6">
    <name type="scientific">Salinibacillus kushneri</name>
    <dbReference type="NCBI Taxonomy" id="237682"/>
    <lineage>
        <taxon>Bacteria</taxon>
        <taxon>Bacillati</taxon>
        <taxon>Bacillota</taxon>
        <taxon>Bacilli</taxon>
        <taxon>Bacillales</taxon>
        <taxon>Bacillaceae</taxon>
        <taxon>Salinibacillus</taxon>
    </lineage>
</organism>